<feature type="compositionally biased region" description="Low complexity" evidence="2">
    <location>
        <begin position="1"/>
        <end position="19"/>
    </location>
</feature>
<feature type="region of interest" description="Disordered" evidence="2">
    <location>
        <begin position="1"/>
        <end position="73"/>
    </location>
</feature>
<dbReference type="GO" id="GO:0000160">
    <property type="term" value="P:phosphorelay signal transduction system"/>
    <property type="evidence" value="ECO:0007669"/>
    <property type="project" value="InterPro"/>
</dbReference>
<dbReference type="InterPro" id="IPR003018">
    <property type="entry name" value="GAF"/>
</dbReference>
<dbReference type="GO" id="GO:0006355">
    <property type="term" value="P:regulation of DNA-templated transcription"/>
    <property type="evidence" value="ECO:0007669"/>
    <property type="project" value="InterPro"/>
</dbReference>
<organism evidence="4 5">
    <name type="scientific">Streptomyces sulfonofaciens</name>
    <dbReference type="NCBI Taxonomy" id="68272"/>
    <lineage>
        <taxon>Bacteria</taxon>
        <taxon>Bacillati</taxon>
        <taxon>Actinomycetota</taxon>
        <taxon>Actinomycetes</taxon>
        <taxon>Kitasatosporales</taxon>
        <taxon>Streptomycetaceae</taxon>
        <taxon>Streptomyces</taxon>
    </lineage>
</organism>
<feature type="domain" description="OmpR/PhoB-type" evidence="3">
    <location>
        <begin position="404"/>
        <end position="469"/>
    </location>
</feature>
<dbReference type="SMART" id="SM00862">
    <property type="entry name" value="Trans_reg_C"/>
    <property type="match status" value="1"/>
</dbReference>
<evidence type="ECO:0000259" key="3">
    <source>
        <dbReference type="SMART" id="SM00862"/>
    </source>
</evidence>
<dbReference type="InterPro" id="IPR029016">
    <property type="entry name" value="GAF-like_dom_sf"/>
</dbReference>
<keyword evidence="5" id="KW-1185">Reference proteome</keyword>
<dbReference type="EMBL" id="BNCD01000008">
    <property type="protein sequence ID" value="GHH79557.1"/>
    <property type="molecule type" value="Genomic_DNA"/>
</dbReference>
<comment type="caution">
    <text evidence="4">The sequence shown here is derived from an EMBL/GenBank/DDBJ whole genome shotgun (WGS) entry which is preliminary data.</text>
</comment>
<dbReference type="Proteomes" id="UP000603708">
    <property type="component" value="Unassembled WGS sequence"/>
</dbReference>
<protein>
    <recommendedName>
        <fullName evidence="3">OmpR/PhoB-type domain-containing protein</fullName>
    </recommendedName>
</protein>
<evidence type="ECO:0000313" key="4">
    <source>
        <dbReference type="EMBL" id="GHH79557.1"/>
    </source>
</evidence>
<evidence type="ECO:0000256" key="2">
    <source>
        <dbReference type="SAM" id="MobiDB-lite"/>
    </source>
</evidence>
<dbReference type="AlphaFoldDB" id="A0A919L0I7"/>
<keyword evidence="1" id="KW-0238">DNA-binding</keyword>
<reference evidence="4" key="1">
    <citation type="journal article" date="2014" name="Int. J. Syst. Evol. Microbiol.">
        <title>Complete genome sequence of Corynebacterium casei LMG S-19264T (=DSM 44701T), isolated from a smear-ripened cheese.</title>
        <authorList>
            <consortium name="US DOE Joint Genome Institute (JGI-PGF)"/>
            <person name="Walter F."/>
            <person name="Albersmeier A."/>
            <person name="Kalinowski J."/>
            <person name="Ruckert C."/>
        </authorList>
    </citation>
    <scope>NUCLEOTIDE SEQUENCE</scope>
    <source>
        <strain evidence="4">JCM 5069</strain>
    </source>
</reference>
<name>A0A919L0I7_9ACTN</name>
<evidence type="ECO:0000313" key="5">
    <source>
        <dbReference type="Proteomes" id="UP000603708"/>
    </source>
</evidence>
<sequence>MRGVATPAGPPGEASAPGARPRHDRRCTGRARPSARCAAGHRPGHRLRRRARRHGHVAVHPARPPGGRGRYGEGQVGQALQIDPTGLTGPDAGRAARLLKEARAAALSGRRSRLVPRPVIGESWERVIERGVDPDHDHRAGLLSLEELEERRRRSPLAEVLPVLREGLLSVADAAQHIMAVCDAEGRVLWREGSAAVLRVADGMGLEVGSDWRETVVGTNGLGTPLVVRRPVQVFSAEHFVRTLHPLTCAGAPITDPRDGRLLGVVDVSGPLDSMHPVMLALVGSVAQLAEARLRERHAVALDRLRAVAAPLLARVGGRALAVDRHGWTAAVAGMAPVDRLALPASFGVGRSRLAALGMCLVEPLPGGWLVRVEDGRERTGTTRVVLDLRGPRCWCVTVSGGAGEWTHELSPRHAELLYLLAAHRGGRSAAQLAQDVFGDAARTVTVRAEVSRIRRYLHCLLEHRPYRFREGTEVGLLLPDRPADLLPHSTAPAVRRARVGGG</sequence>
<feature type="compositionally biased region" description="Basic residues" evidence="2">
    <location>
        <begin position="20"/>
        <end position="29"/>
    </location>
</feature>
<dbReference type="InterPro" id="IPR001867">
    <property type="entry name" value="OmpR/PhoB-type_DNA-bd"/>
</dbReference>
<gene>
    <name evidence="4" type="ORF">GCM10018793_32620</name>
</gene>
<accession>A0A919L0I7</accession>
<dbReference type="GO" id="GO:0003677">
    <property type="term" value="F:DNA binding"/>
    <property type="evidence" value="ECO:0007669"/>
    <property type="project" value="UniProtKB-KW"/>
</dbReference>
<reference evidence="4" key="2">
    <citation type="submission" date="2020-09" db="EMBL/GenBank/DDBJ databases">
        <authorList>
            <person name="Sun Q."/>
            <person name="Ohkuma M."/>
        </authorList>
    </citation>
    <scope>NUCLEOTIDE SEQUENCE</scope>
    <source>
        <strain evidence="4">JCM 5069</strain>
    </source>
</reference>
<feature type="compositionally biased region" description="Basic residues" evidence="2">
    <location>
        <begin position="42"/>
        <end position="57"/>
    </location>
</feature>
<dbReference type="Pfam" id="PF01590">
    <property type="entry name" value="GAF"/>
    <property type="match status" value="1"/>
</dbReference>
<proteinExistence type="predicted"/>
<evidence type="ECO:0000256" key="1">
    <source>
        <dbReference type="ARBA" id="ARBA00023125"/>
    </source>
</evidence>
<dbReference type="Gene3D" id="3.30.450.40">
    <property type="match status" value="1"/>
</dbReference>